<dbReference type="InterPro" id="IPR039424">
    <property type="entry name" value="SBP_5"/>
</dbReference>
<dbReference type="Gene3D" id="3.40.190.10">
    <property type="entry name" value="Periplasmic binding protein-like II"/>
    <property type="match status" value="1"/>
</dbReference>
<dbReference type="GO" id="GO:1904680">
    <property type="term" value="F:peptide transmembrane transporter activity"/>
    <property type="evidence" value="ECO:0007669"/>
    <property type="project" value="TreeGrafter"/>
</dbReference>
<dbReference type="EMBL" id="CADCVX010000350">
    <property type="protein sequence ID" value="CAA9515749.1"/>
    <property type="molecule type" value="Genomic_DNA"/>
</dbReference>
<evidence type="ECO:0000256" key="4">
    <source>
        <dbReference type="ARBA" id="ARBA00022729"/>
    </source>
</evidence>
<dbReference type="Pfam" id="PF00496">
    <property type="entry name" value="SBP_bac_5"/>
    <property type="match status" value="1"/>
</dbReference>
<accession>A0A6J4T769</accession>
<dbReference type="PANTHER" id="PTHR30290">
    <property type="entry name" value="PERIPLASMIC BINDING COMPONENT OF ABC TRANSPORTER"/>
    <property type="match status" value="1"/>
</dbReference>
<evidence type="ECO:0000313" key="6">
    <source>
        <dbReference type="EMBL" id="CAA9515749.1"/>
    </source>
</evidence>
<dbReference type="GO" id="GO:0015833">
    <property type="term" value="P:peptide transport"/>
    <property type="evidence" value="ECO:0007669"/>
    <property type="project" value="TreeGrafter"/>
</dbReference>
<evidence type="ECO:0000256" key="2">
    <source>
        <dbReference type="ARBA" id="ARBA00005695"/>
    </source>
</evidence>
<gene>
    <name evidence="6" type="ORF">AVDCRST_MAG91-1908</name>
</gene>
<name>A0A6J4T769_9SPHN</name>
<dbReference type="SUPFAM" id="SSF53850">
    <property type="entry name" value="Periplasmic binding protein-like II"/>
    <property type="match status" value="1"/>
</dbReference>
<evidence type="ECO:0000256" key="1">
    <source>
        <dbReference type="ARBA" id="ARBA00004418"/>
    </source>
</evidence>
<reference evidence="6" key="1">
    <citation type="submission" date="2020-02" db="EMBL/GenBank/DDBJ databases">
        <authorList>
            <person name="Meier V. D."/>
        </authorList>
    </citation>
    <scope>NUCLEOTIDE SEQUENCE</scope>
    <source>
        <strain evidence="6">AVDCRST_MAG91</strain>
    </source>
</reference>
<dbReference type="Gene3D" id="3.10.105.10">
    <property type="entry name" value="Dipeptide-binding Protein, Domain 3"/>
    <property type="match status" value="1"/>
</dbReference>
<dbReference type="InterPro" id="IPR000914">
    <property type="entry name" value="SBP_5_dom"/>
</dbReference>
<dbReference type="GO" id="GO:0030313">
    <property type="term" value="C:cell envelope"/>
    <property type="evidence" value="ECO:0007669"/>
    <property type="project" value="UniProtKB-SubCell"/>
</dbReference>
<evidence type="ECO:0000256" key="3">
    <source>
        <dbReference type="ARBA" id="ARBA00022448"/>
    </source>
</evidence>
<feature type="non-terminal residue" evidence="6">
    <location>
        <position position="291"/>
    </location>
</feature>
<protein>
    <submittedName>
        <fullName evidence="6">Oligopeptide ABC transporter, periplasmic oligopeptide-binding protein OppA</fullName>
    </submittedName>
</protein>
<organism evidence="6">
    <name type="scientific">uncultured Sphingomonadaceae bacterium</name>
    <dbReference type="NCBI Taxonomy" id="169976"/>
    <lineage>
        <taxon>Bacteria</taxon>
        <taxon>Pseudomonadati</taxon>
        <taxon>Pseudomonadota</taxon>
        <taxon>Alphaproteobacteria</taxon>
        <taxon>Sphingomonadales</taxon>
        <taxon>Sphingomonadaceae</taxon>
        <taxon>environmental samples</taxon>
    </lineage>
</organism>
<feature type="domain" description="Solute-binding protein family 5" evidence="5">
    <location>
        <begin position="72"/>
        <end position="283"/>
    </location>
</feature>
<dbReference type="PANTHER" id="PTHR30290:SF10">
    <property type="entry name" value="PERIPLASMIC OLIGOPEPTIDE-BINDING PROTEIN-RELATED"/>
    <property type="match status" value="1"/>
</dbReference>
<comment type="similarity">
    <text evidence="2">Belongs to the bacterial solute-binding protein 5 family.</text>
</comment>
<dbReference type="PROSITE" id="PS51257">
    <property type="entry name" value="PROKAR_LIPOPROTEIN"/>
    <property type="match status" value="1"/>
</dbReference>
<dbReference type="AlphaFoldDB" id="A0A6J4T769"/>
<evidence type="ECO:0000259" key="5">
    <source>
        <dbReference type="Pfam" id="PF00496"/>
    </source>
</evidence>
<keyword evidence="3" id="KW-0813">Transport</keyword>
<keyword evidence="4" id="KW-0732">Signal</keyword>
<proteinExistence type="inferred from homology"/>
<comment type="subcellular location">
    <subcellularLocation>
        <location evidence="1">Periplasm</location>
    </subcellularLocation>
</comment>
<sequence length="291" mass="30854">MKRRRARPLAALSALVAALTGCGQVDDRPMRVVVIGEAPRIVDPNVRILRPADAVLMGAAAQGLVRLDAGGQIVPGLAERWSVSDDGLSYIFRIADARWPDGSPVTARAVARQLRGAIARGSRNPLSTVLTGIEEIVATNDVIEIRLAAPRPNLLHHLARAEFGIVRRGAGAGPFRVAREGDHMILIRIVPDGEEEREERVLLRHARPALAVALFGAGEADFVLGGTWNDLPIARAADPPAAALRLDPAAGLFGVAVVDTGGPLARPEARRALSMAIDRDALIAMMDVPGL</sequence>